<gene>
    <name evidence="2" type="ORF">QJ522_20360</name>
</gene>
<evidence type="ECO:0000256" key="1">
    <source>
        <dbReference type="SAM" id="SignalP"/>
    </source>
</evidence>
<dbReference type="InterPro" id="IPR036439">
    <property type="entry name" value="Dockerin_dom_sf"/>
</dbReference>
<keyword evidence="3" id="KW-1185">Reference proteome</keyword>
<dbReference type="PROSITE" id="PS00018">
    <property type="entry name" value="EF_HAND_1"/>
    <property type="match status" value="1"/>
</dbReference>
<accession>A0AAW6U0N6</accession>
<evidence type="ECO:0000313" key="3">
    <source>
        <dbReference type="Proteomes" id="UP001431776"/>
    </source>
</evidence>
<dbReference type="Proteomes" id="UP001431776">
    <property type="component" value="Unassembled WGS sequence"/>
</dbReference>
<organism evidence="2 3">
    <name type="scientific">Anaerobaca lacustris</name>
    <dbReference type="NCBI Taxonomy" id="3044600"/>
    <lineage>
        <taxon>Bacteria</taxon>
        <taxon>Pseudomonadati</taxon>
        <taxon>Planctomycetota</taxon>
        <taxon>Phycisphaerae</taxon>
        <taxon>Sedimentisphaerales</taxon>
        <taxon>Anaerobacaceae</taxon>
        <taxon>Anaerobaca</taxon>
    </lineage>
</organism>
<comment type="caution">
    <text evidence="2">The sequence shown here is derived from an EMBL/GenBank/DDBJ whole genome shotgun (WGS) entry which is preliminary data.</text>
</comment>
<dbReference type="Gene3D" id="1.10.1330.10">
    <property type="entry name" value="Dockerin domain"/>
    <property type="match status" value="1"/>
</dbReference>
<proteinExistence type="predicted"/>
<keyword evidence="1" id="KW-0732">Signal</keyword>
<dbReference type="GO" id="GO:0000272">
    <property type="term" value="P:polysaccharide catabolic process"/>
    <property type="evidence" value="ECO:0007669"/>
    <property type="project" value="InterPro"/>
</dbReference>
<dbReference type="RefSeq" id="WP_349246832.1">
    <property type="nucleotide sequence ID" value="NZ_JASCXX010000035.1"/>
</dbReference>
<dbReference type="EMBL" id="JASCXX010000035">
    <property type="protein sequence ID" value="MDI6451427.1"/>
    <property type="molecule type" value="Genomic_DNA"/>
</dbReference>
<protein>
    <recommendedName>
        <fullName evidence="4">DNRLRE domain-containing protein</fullName>
    </recommendedName>
</protein>
<dbReference type="AlphaFoldDB" id="A0AAW6U0N6"/>
<feature type="chain" id="PRO_5043566289" description="DNRLRE domain-containing protein" evidence="1">
    <location>
        <begin position="19"/>
        <end position="308"/>
    </location>
</feature>
<feature type="signal peptide" evidence="1">
    <location>
        <begin position="1"/>
        <end position="18"/>
    </location>
</feature>
<dbReference type="InterPro" id="IPR018247">
    <property type="entry name" value="EF_Hand_1_Ca_BS"/>
</dbReference>
<reference evidence="2" key="1">
    <citation type="submission" date="2023-05" db="EMBL/GenBank/DDBJ databases">
        <title>Anaerotaeda fermentans gen. nov., sp. nov., a novel anaerobic planctomycete of the new family within the order Sedimentisphaerales isolated from Taman Peninsula, Russia.</title>
        <authorList>
            <person name="Khomyakova M.A."/>
            <person name="Merkel A.Y."/>
            <person name="Slobodkin A.I."/>
        </authorList>
    </citation>
    <scope>NUCLEOTIDE SEQUENCE</scope>
    <source>
        <strain evidence="2">M17dextr</strain>
    </source>
</reference>
<evidence type="ECO:0000313" key="2">
    <source>
        <dbReference type="EMBL" id="MDI6451427.1"/>
    </source>
</evidence>
<evidence type="ECO:0008006" key="4">
    <source>
        <dbReference type="Google" id="ProtNLM"/>
    </source>
</evidence>
<sequence length="308" mass="33243">MREALCIALLVPAAQVFAVTGSLRPVNNTFVLSPGIVSPLPDANDRNFGGSGSLCVSSSTARAYDPNDGIDHLPKGEFITLLKFDFSLCKGTTLSALTLRLAITNGNQSANGIFNYLGSPGSFDLYWISSDWQQGYGTPNVAVGSDGGITYTSLVSLLNQSGSTYLETLYYDARYPYWTGENGFDFELNLADPNYAGLVDAIENGETVTFMLHAPQDSGVCFNLRAYIQHNKNGTHTIRDTGPFLDVEATLPVSAVDFDGNGEIDSVDLSYIVDHWQETGQGLSGDIAPLGGDGIIDILDLIEFMKYW</sequence>
<name>A0AAW6U0N6_9BACT</name>
<dbReference type="SUPFAM" id="SSF63446">
    <property type="entry name" value="Type I dockerin domain"/>
    <property type="match status" value="1"/>
</dbReference>